<reference evidence="1 2" key="1">
    <citation type="submission" date="2020-06" db="EMBL/GenBank/DDBJ databases">
        <authorList>
            <person name="Chanama M."/>
        </authorList>
    </citation>
    <scope>NUCLEOTIDE SEQUENCE [LARGE SCALE GENOMIC DNA]</scope>
    <source>
        <strain evidence="1 2">TBRC6557</strain>
    </source>
</reference>
<gene>
    <name evidence="1" type="ORF">HT134_14750</name>
</gene>
<protein>
    <submittedName>
        <fullName evidence="1">Uncharacterized protein</fullName>
    </submittedName>
</protein>
<evidence type="ECO:0000313" key="2">
    <source>
        <dbReference type="Proteomes" id="UP000546126"/>
    </source>
</evidence>
<dbReference type="RefSeq" id="WP_175600895.1">
    <property type="nucleotide sequence ID" value="NZ_JABWGO010000002.1"/>
</dbReference>
<comment type="caution">
    <text evidence="1">The sequence shown here is derived from an EMBL/GenBank/DDBJ whole genome shotgun (WGS) entry which is preliminary data.</text>
</comment>
<keyword evidence="2" id="KW-1185">Reference proteome</keyword>
<dbReference type="EMBL" id="JABWGO010000002">
    <property type="protein sequence ID" value="NUW41388.1"/>
    <property type="molecule type" value="Genomic_DNA"/>
</dbReference>
<name>A0A7Y6MAN1_9ACTN</name>
<dbReference type="AlphaFoldDB" id="A0A7Y6MAN1"/>
<evidence type="ECO:0000313" key="1">
    <source>
        <dbReference type="EMBL" id="NUW41388.1"/>
    </source>
</evidence>
<organism evidence="1 2">
    <name type="scientific">Nonomuraea rhodomycinica</name>
    <dbReference type="NCBI Taxonomy" id="1712872"/>
    <lineage>
        <taxon>Bacteria</taxon>
        <taxon>Bacillati</taxon>
        <taxon>Actinomycetota</taxon>
        <taxon>Actinomycetes</taxon>
        <taxon>Streptosporangiales</taxon>
        <taxon>Streptosporangiaceae</taxon>
        <taxon>Nonomuraea</taxon>
    </lineage>
</organism>
<accession>A0A7Y6MAN1</accession>
<proteinExistence type="predicted"/>
<dbReference type="Proteomes" id="UP000546126">
    <property type="component" value="Unassembled WGS sequence"/>
</dbReference>
<sequence>MQTIKKAVAVSAMAVVLVVAVLIFAPTYGYAAVDFATCKVQVAQQHPALQKEVTPLLARLFPAGSVTAIDREDNCEFEPLPDLIPVPSASVVVTVADDAQHVRGALAVMRREGWRDVEPVEEPDSLQMVGLTKKFSHGTVEMSIEYDPSVSGGSGVLTWEFFFEYS</sequence>